<name>A0A0F9S094_9ZZZZ</name>
<comment type="caution">
    <text evidence="1">The sequence shown here is derived from an EMBL/GenBank/DDBJ whole genome shotgun (WGS) entry which is preliminary data.</text>
</comment>
<gene>
    <name evidence="1" type="ORF">LCGC14_0514590</name>
</gene>
<evidence type="ECO:0000313" key="1">
    <source>
        <dbReference type="EMBL" id="KKN62180.1"/>
    </source>
</evidence>
<dbReference type="EMBL" id="LAZR01000633">
    <property type="protein sequence ID" value="KKN62180.1"/>
    <property type="molecule type" value="Genomic_DNA"/>
</dbReference>
<accession>A0A0F9S094</accession>
<dbReference type="AlphaFoldDB" id="A0A0F9S094"/>
<organism evidence="1">
    <name type="scientific">marine sediment metagenome</name>
    <dbReference type="NCBI Taxonomy" id="412755"/>
    <lineage>
        <taxon>unclassified sequences</taxon>
        <taxon>metagenomes</taxon>
        <taxon>ecological metagenomes</taxon>
    </lineage>
</organism>
<proteinExistence type="predicted"/>
<sequence>MGLPKSIQFGNESSGIKVEYIKSRDVLCIFGWYDHCVGIEGTEISFYEFCEKLGIKHTEARDDKHKEN</sequence>
<protein>
    <submittedName>
        <fullName evidence="1">Uncharacterized protein</fullName>
    </submittedName>
</protein>
<reference evidence="1" key="1">
    <citation type="journal article" date="2015" name="Nature">
        <title>Complex archaea that bridge the gap between prokaryotes and eukaryotes.</title>
        <authorList>
            <person name="Spang A."/>
            <person name="Saw J.H."/>
            <person name="Jorgensen S.L."/>
            <person name="Zaremba-Niedzwiedzka K."/>
            <person name="Martijn J."/>
            <person name="Lind A.E."/>
            <person name="van Eijk R."/>
            <person name="Schleper C."/>
            <person name="Guy L."/>
            <person name="Ettema T.J."/>
        </authorList>
    </citation>
    <scope>NUCLEOTIDE SEQUENCE</scope>
</reference>